<dbReference type="InterPro" id="IPR045379">
    <property type="entry name" value="Crinkler_N"/>
</dbReference>
<gene>
    <name evidence="5" type="ORF">RCL2_003087300</name>
</gene>
<evidence type="ECO:0000313" key="5">
    <source>
        <dbReference type="EMBL" id="GET04573.1"/>
    </source>
</evidence>
<sequence length="466" mass="53195">MSIVENYLCQNALASYLSERKDKSSYRGFLVQYRDVVISSSPSSNNWKDLDNAWATHFLEEADRLDLDQYEKVKSERSEQWLTTFWKGIVREIGERNKENQVPASPAEPERKRKAVEELPILIKKRWAVITVWCLVHGDLLADAFPVDIEASKTIGHLKDAIRKKINAPESVKAKDLELWRVNVPFEEAEGTAITLDVIETKRKLTIPAIKIYGVFDDKISEFNVHFVVKVPDTTRDSISPELEPNIDFIRQRMIREQDENVKVICKMPCPSTSACSKNGNQFLTNHRNRELIISEERYVEVLKFNKVVGQIYEDESLRQKALRPFFTTLFGIQPISISMNNGAIADDVLLTDNTEFGEKAIPVMWEYKNELGTGGKDPTIQGGCGYAKYWAQMDTARIRKNSCCPSFIIAIAGPWICILGAVYLEKPIIEPLTDFILMMDRPEDDGKREAENLICVTFSKSSVRK</sequence>
<feature type="domain" description="Crinkler effector protein N-terminal" evidence="4">
    <location>
        <begin position="130"/>
        <end position="230"/>
    </location>
</feature>
<dbReference type="GO" id="GO:0005576">
    <property type="term" value="C:extracellular region"/>
    <property type="evidence" value="ECO:0007669"/>
    <property type="project" value="UniProtKB-SubCell"/>
</dbReference>
<comment type="subcellular location">
    <subcellularLocation>
        <location evidence="1">Host cell</location>
    </subcellularLocation>
    <subcellularLocation>
        <location evidence="2">Secreted</location>
    </subcellularLocation>
</comment>
<dbReference type="AlphaFoldDB" id="A0A8H3R6C5"/>
<comment type="caution">
    <text evidence="5">The sequence shown here is derived from an EMBL/GenBank/DDBJ whole genome shotgun (WGS) entry which is preliminary data.</text>
</comment>
<name>A0A8H3R6C5_9GLOM</name>
<dbReference type="EMBL" id="BLAL01000356">
    <property type="protein sequence ID" value="GET04573.1"/>
    <property type="molecule type" value="Genomic_DNA"/>
</dbReference>
<evidence type="ECO:0000313" key="6">
    <source>
        <dbReference type="Proteomes" id="UP000615446"/>
    </source>
</evidence>
<dbReference type="Proteomes" id="UP000615446">
    <property type="component" value="Unassembled WGS sequence"/>
</dbReference>
<proteinExistence type="predicted"/>
<evidence type="ECO:0000256" key="3">
    <source>
        <dbReference type="ARBA" id="ARBA00022525"/>
    </source>
</evidence>
<evidence type="ECO:0000256" key="2">
    <source>
        <dbReference type="ARBA" id="ARBA00004613"/>
    </source>
</evidence>
<accession>A0A8H3R6C5</accession>
<dbReference type="Pfam" id="PF20147">
    <property type="entry name" value="Crinkler"/>
    <property type="match status" value="1"/>
</dbReference>
<dbReference type="GO" id="GO:0043657">
    <property type="term" value="C:host cell"/>
    <property type="evidence" value="ECO:0007669"/>
    <property type="project" value="UniProtKB-SubCell"/>
</dbReference>
<protein>
    <recommendedName>
        <fullName evidence="4">Crinkler effector protein N-terminal domain-containing protein</fullName>
    </recommendedName>
</protein>
<organism evidence="5 6">
    <name type="scientific">Rhizophagus clarus</name>
    <dbReference type="NCBI Taxonomy" id="94130"/>
    <lineage>
        <taxon>Eukaryota</taxon>
        <taxon>Fungi</taxon>
        <taxon>Fungi incertae sedis</taxon>
        <taxon>Mucoromycota</taxon>
        <taxon>Glomeromycotina</taxon>
        <taxon>Glomeromycetes</taxon>
        <taxon>Glomerales</taxon>
        <taxon>Glomeraceae</taxon>
        <taxon>Rhizophagus</taxon>
    </lineage>
</organism>
<evidence type="ECO:0000256" key="1">
    <source>
        <dbReference type="ARBA" id="ARBA00004340"/>
    </source>
</evidence>
<reference evidence="5" key="1">
    <citation type="submission" date="2019-10" db="EMBL/GenBank/DDBJ databases">
        <title>Conservation and host-specific expression of non-tandemly repeated heterogenous ribosome RNA gene in arbuscular mycorrhizal fungi.</title>
        <authorList>
            <person name="Maeda T."/>
            <person name="Kobayashi Y."/>
            <person name="Nakagawa T."/>
            <person name="Ezawa T."/>
            <person name="Yamaguchi K."/>
            <person name="Bino T."/>
            <person name="Nishimoto Y."/>
            <person name="Shigenobu S."/>
            <person name="Kawaguchi M."/>
        </authorList>
    </citation>
    <scope>NUCLEOTIDE SEQUENCE</scope>
    <source>
        <strain evidence="5">HR1</strain>
    </source>
</reference>
<keyword evidence="3" id="KW-0964">Secreted</keyword>
<evidence type="ECO:0000259" key="4">
    <source>
        <dbReference type="Pfam" id="PF20147"/>
    </source>
</evidence>
<dbReference type="OrthoDB" id="2429696at2759"/>